<feature type="domain" description="Telomerase activating protein Est1-like N-terminal" evidence="3">
    <location>
        <begin position="59"/>
        <end position="195"/>
    </location>
</feature>
<dbReference type="EMBL" id="ML994611">
    <property type="protein sequence ID" value="KAF2194852.1"/>
    <property type="molecule type" value="Genomic_DNA"/>
</dbReference>
<evidence type="ECO:0000313" key="4">
    <source>
        <dbReference type="EMBL" id="KAF2194852.1"/>
    </source>
</evidence>
<dbReference type="InterPro" id="IPR011990">
    <property type="entry name" value="TPR-like_helical_dom_sf"/>
</dbReference>
<feature type="compositionally biased region" description="Polar residues" evidence="1">
    <location>
        <begin position="763"/>
        <end position="775"/>
    </location>
</feature>
<evidence type="ECO:0000259" key="3">
    <source>
        <dbReference type="Pfam" id="PF10374"/>
    </source>
</evidence>
<feature type="region of interest" description="Disordered" evidence="1">
    <location>
        <begin position="633"/>
        <end position="658"/>
    </location>
</feature>
<dbReference type="PANTHER" id="PTHR15696:SF36">
    <property type="entry name" value="NONSENSE-MEDIATED MRNA DECAY FACTOR"/>
    <property type="match status" value="1"/>
</dbReference>
<accession>A0A6A6EV30</accession>
<evidence type="ECO:0000256" key="1">
    <source>
        <dbReference type="SAM" id="MobiDB-lite"/>
    </source>
</evidence>
<evidence type="ECO:0000313" key="5">
    <source>
        <dbReference type="Proteomes" id="UP000800200"/>
    </source>
</evidence>
<protein>
    <recommendedName>
        <fullName evidence="6">Protein SMG7</fullName>
    </recommendedName>
</protein>
<feature type="compositionally biased region" description="Low complexity" evidence="1">
    <location>
        <begin position="605"/>
        <end position="617"/>
    </location>
</feature>
<dbReference type="OrthoDB" id="69928at2759"/>
<feature type="region of interest" description="Disordered" evidence="1">
    <location>
        <begin position="567"/>
        <end position="618"/>
    </location>
</feature>
<dbReference type="InterPro" id="IPR045153">
    <property type="entry name" value="Est1/Ebs1-like"/>
</dbReference>
<name>A0A6A6EV30_9PEZI</name>
<dbReference type="PANTHER" id="PTHR15696">
    <property type="entry name" value="SMG-7 SUPPRESSOR WITH MORPHOLOGICAL EFFECT ON GENITALIA PROTEIN 7"/>
    <property type="match status" value="1"/>
</dbReference>
<feature type="region of interest" description="Disordered" evidence="1">
    <location>
        <begin position="696"/>
        <end position="775"/>
    </location>
</feature>
<keyword evidence="5" id="KW-1185">Reference proteome</keyword>
<evidence type="ECO:0000259" key="2">
    <source>
        <dbReference type="Pfam" id="PF10373"/>
    </source>
</evidence>
<dbReference type="Pfam" id="PF10374">
    <property type="entry name" value="EST1"/>
    <property type="match status" value="1"/>
</dbReference>
<dbReference type="InterPro" id="IPR019458">
    <property type="entry name" value="Est1-like_N"/>
</dbReference>
<dbReference type="Gene3D" id="1.25.40.10">
    <property type="entry name" value="Tetratricopeptide repeat domain"/>
    <property type="match status" value="1"/>
</dbReference>
<proteinExistence type="predicted"/>
<organism evidence="4 5">
    <name type="scientific">Zopfia rhizophila CBS 207.26</name>
    <dbReference type="NCBI Taxonomy" id="1314779"/>
    <lineage>
        <taxon>Eukaryota</taxon>
        <taxon>Fungi</taxon>
        <taxon>Dikarya</taxon>
        <taxon>Ascomycota</taxon>
        <taxon>Pezizomycotina</taxon>
        <taxon>Dothideomycetes</taxon>
        <taxon>Dothideomycetes incertae sedis</taxon>
        <taxon>Zopfiaceae</taxon>
        <taxon>Zopfia</taxon>
    </lineage>
</organism>
<feature type="domain" description="DNA/RNA-binding" evidence="2">
    <location>
        <begin position="207"/>
        <end position="496"/>
    </location>
</feature>
<feature type="compositionally biased region" description="Polar residues" evidence="1">
    <location>
        <begin position="712"/>
        <end position="727"/>
    </location>
</feature>
<reference evidence="4" key="1">
    <citation type="journal article" date="2020" name="Stud. Mycol.">
        <title>101 Dothideomycetes genomes: a test case for predicting lifestyles and emergence of pathogens.</title>
        <authorList>
            <person name="Haridas S."/>
            <person name="Albert R."/>
            <person name="Binder M."/>
            <person name="Bloem J."/>
            <person name="Labutti K."/>
            <person name="Salamov A."/>
            <person name="Andreopoulos B."/>
            <person name="Baker S."/>
            <person name="Barry K."/>
            <person name="Bills G."/>
            <person name="Bluhm B."/>
            <person name="Cannon C."/>
            <person name="Castanera R."/>
            <person name="Culley D."/>
            <person name="Daum C."/>
            <person name="Ezra D."/>
            <person name="Gonzalez J."/>
            <person name="Henrissat B."/>
            <person name="Kuo A."/>
            <person name="Liang C."/>
            <person name="Lipzen A."/>
            <person name="Lutzoni F."/>
            <person name="Magnuson J."/>
            <person name="Mondo S."/>
            <person name="Nolan M."/>
            <person name="Ohm R."/>
            <person name="Pangilinan J."/>
            <person name="Park H.-J."/>
            <person name="Ramirez L."/>
            <person name="Alfaro M."/>
            <person name="Sun H."/>
            <person name="Tritt A."/>
            <person name="Yoshinaga Y."/>
            <person name="Zwiers L.-H."/>
            <person name="Turgeon B."/>
            <person name="Goodwin S."/>
            <person name="Spatafora J."/>
            <person name="Crous P."/>
            <person name="Grigoriev I."/>
        </authorList>
    </citation>
    <scope>NUCLEOTIDE SEQUENCE</scope>
    <source>
        <strain evidence="4">CBS 207.26</strain>
    </source>
</reference>
<dbReference type="Pfam" id="PF10373">
    <property type="entry name" value="EST1_DNA_bind"/>
    <property type="match status" value="1"/>
</dbReference>
<sequence length="850" mass="95178">MAANIEQLVGRAHAIEKEIAKLEDSNASGADLAALLQEYRVACENVIFNDFEFASAKGIETQLWAAHLKINGIFRKELRHVRRIPTTTIHGHRLTDTHSQLRRNGKDRVVEYRKLGKHYLQFIKASQRFYRQYILNLDTQLDGIPELRKIAHKWKDDATKTSFRKRIPSSLKNQVLLSCHQALIQLGDLSRYRETELVEKDRNWGPAKGYYGLAEEIYPDSGHSHNQLAVIAREDGNHFRSTYHLYRSLASKQPHPHAKPNLELEFKKIISAWSKGELINNHRSSDGNTPGRALVAWFIRLHSKCYKGLEFTQHDELENEVLSQLAIELKERSLDGILQKIILINIAAEYFSTVQMQDPKPPENIFRTYFYYLRLNVKTFFTLLQVLQPELERLTEGDDVTNQNDDRVPQLSDKITIVARRILPGLRLYSTWFTRFWHVLNANIADTLTTVEVQELWKAYAATLTLLASTFPAHELPKDEYMLEEDAESIGFQPLIVDATRKMWYIDDGDVLKPKWSDLERNHPNIEMLMRIRDLLIDGLNLTQNPEAPLDLDGLRFIYREAGLPSELLASPNNRPDGSPVIPPEHMDFPLFPQDTPLPDDQKSHSVAAHSESASTALAKDSAMNRMVDDLVGPDDGLDPLPEEDENIPPTPPEQTFEDSMMVKDTSYGVQSYPKPVGSPATPVFATPMNRVASSSSIRQPANLPSLPDGQYNGNSIWNPNYNGTPGPSSPLLGNGNAARGSPLSGLHAPGASGHARGDSSHSLRSSDYTFPSATPAQRPISGGLGSGAVWGNPNASYYGSIYGHSYTQNGNTTDMNLMSPFLFGKATWSSGLERGNSSYGRTPPNGQGG</sequence>
<dbReference type="Proteomes" id="UP000800200">
    <property type="component" value="Unassembled WGS sequence"/>
</dbReference>
<dbReference type="SUPFAM" id="SSF48452">
    <property type="entry name" value="TPR-like"/>
    <property type="match status" value="1"/>
</dbReference>
<dbReference type="AlphaFoldDB" id="A0A6A6EV30"/>
<gene>
    <name evidence="4" type="ORF">K469DRAFT_136357</name>
</gene>
<dbReference type="InterPro" id="IPR018834">
    <property type="entry name" value="DNA/RNA-bd_Est1-type"/>
</dbReference>
<evidence type="ECO:0008006" key="6">
    <source>
        <dbReference type="Google" id="ProtNLM"/>
    </source>
</evidence>
<feature type="compositionally biased region" description="Acidic residues" evidence="1">
    <location>
        <begin position="633"/>
        <end position="647"/>
    </location>
</feature>